<keyword evidence="5" id="KW-0808">Transferase</keyword>
<dbReference type="InParanoid" id="A0A6P7XYQ2"/>
<dbReference type="GO" id="GO:0005829">
    <property type="term" value="C:cytosol"/>
    <property type="evidence" value="ECO:0007669"/>
    <property type="project" value="UniProtKB-SubCell"/>
</dbReference>
<dbReference type="Pfam" id="PF00856">
    <property type="entry name" value="SET"/>
    <property type="match status" value="1"/>
</dbReference>
<evidence type="ECO:0000256" key="7">
    <source>
        <dbReference type="ARBA" id="ARBA00023198"/>
    </source>
</evidence>
<organism evidence="19 20">
    <name type="scientific">Microcaecilia unicolor</name>
    <dbReference type="NCBI Taxonomy" id="1415580"/>
    <lineage>
        <taxon>Eukaryota</taxon>
        <taxon>Metazoa</taxon>
        <taxon>Chordata</taxon>
        <taxon>Craniata</taxon>
        <taxon>Vertebrata</taxon>
        <taxon>Euteleostomi</taxon>
        <taxon>Amphibia</taxon>
        <taxon>Gymnophiona</taxon>
        <taxon>Siphonopidae</taxon>
        <taxon>Microcaecilia</taxon>
    </lineage>
</organism>
<comment type="subunit">
    <text evidence="16">Forms a ternary complex with TBK1 and ZNF268; the interaction with TBK1 is ZNF268-dependent and leads to TBK1 monomethylation.</text>
</comment>
<dbReference type="FunCoup" id="A0A6P7XYQ2">
    <property type="interactions" value="1937"/>
</dbReference>
<evidence type="ECO:0000256" key="4">
    <source>
        <dbReference type="ARBA" id="ARBA00022603"/>
    </source>
</evidence>
<dbReference type="RefSeq" id="XP_030058056.1">
    <property type="nucleotide sequence ID" value="XM_030202196.1"/>
</dbReference>
<comment type="catalytic activity">
    <reaction evidence="11">
        <text>L-lysyl(4)-[histone H3] + S-adenosyl-L-methionine = N(6)-methyl-L-lysyl(4)-[histone H3] + S-adenosyl-L-homocysteine + H(+)</text>
        <dbReference type="Rhea" id="RHEA:60264"/>
        <dbReference type="Rhea" id="RHEA-COMP:15543"/>
        <dbReference type="Rhea" id="RHEA-COMP:15547"/>
        <dbReference type="ChEBI" id="CHEBI:15378"/>
        <dbReference type="ChEBI" id="CHEBI:29969"/>
        <dbReference type="ChEBI" id="CHEBI:57856"/>
        <dbReference type="ChEBI" id="CHEBI:59789"/>
        <dbReference type="ChEBI" id="CHEBI:61929"/>
        <dbReference type="EC" id="2.1.1.364"/>
    </reaction>
</comment>
<comment type="catalytic activity">
    <reaction evidence="13">
        <text>L-lysyl(20)-[histone H4] + S-adenosyl-L-methionine = N(6)-methyl-L-lysyl(20)-[histone H4] + S-adenosyl-L-homocysteine + H(+)</text>
        <dbReference type="Rhea" id="RHEA:60344"/>
        <dbReference type="Rhea" id="RHEA-COMP:15554"/>
        <dbReference type="Rhea" id="RHEA-COMP:15555"/>
        <dbReference type="ChEBI" id="CHEBI:15378"/>
        <dbReference type="ChEBI" id="CHEBI:29969"/>
        <dbReference type="ChEBI" id="CHEBI:57856"/>
        <dbReference type="ChEBI" id="CHEBI:59789"/>
        <dbReference type="ChEBI" id="CHEBI:61929"/>
    </reaction>
</comment>
<dbReference type="EC" id="2.1.1.364" evidence="9"/>
<keyword evidence="4" id="KW-0489">Methyltransferase</keyword>
<keyword evidence="19" id="KW-1185">Reference proteome</keyword>
<dbReference type="FunFam" id="3.90.1410.10:FF:000002">
    <property type="entry name" value="SET domain-containing protein 4 isoform X1"/>
    <property type="match status" value="1"/>
</dbReference>
<evidence type="ECO:0000313" key="19">
    <source>
        <dbReference type="Proteomes" id="UP000515156"/>
    </source>
</evidence>
<evidence type="ECO:0000256" key="5">
    <source>
        <dbReference type="ARBA" id="ARBA00022679"/>
    </source>
</evidence>
<evidence type="ECO:0000256" key="16">
    <source>
        <dbReference type="ARBA" id="ARBA00065011"/>
    </source>
</evidence>
<keyword evidence="3" id="KW-0963">Cytoplasm</keyword>
<dbReference type="InterPro" id="IPR050600">
    <property type="entry name" value="SETD3_SETD6_MTase"/>
</dbReference>
<dbReference type="GO" id="GO:0032259">
    <property type="term" value="P:methylation"/>
    <property type="evidence" value="ECO:0007669"/>
    <property type="project" value="UniProtKB-KW"/>
</dbReference>
<dbReference type="Pfam" id="PF09273">
    <property type="entry name" value="Rubis-subs-bind"/>
    <property type="match status" value="1"/>
</dbReference>
<evidence type="ECO:0000256" key="8">
    <source>
        <dbReference type="ARBA" id="ARBA00023242"/>
    </source>
</evidence>
<evidence type="ECO:0000256" key="12">
    <source>
        <dbReference type="ARBA" id="ARBA00051732"/>
    </source>
</evidence>
<comment type="subcellular location">
    <subcellularLocation>
        <location evidence="2">Cytoplasm</location>
        <location evidence="2">Cytosol</location>
    </subcellularLocation>
    <subcellularLocation>
        <location evidence="1">Nucleus</location>
    </subcellularLocation>
</comment>
<dbReference type="GO" id="GO:0005634">
    <property type="term" value="C:nucleus"/>
    <property type="evidence" value="ECO:0007669"/>
    <property type="project" value="UniProtKB-SubCell"/>
</dbReference>
<feature type="domain" description="SET" evidence="18">
    <location>
        <begin position="67"/>
        <end position="292"/>
    </location>
</feature>
<dbReference type="PIRSF" id="PIRSF027158">
    <property type="entry name" value="Lys_MTase_YDR198C_prd"/>
    <property type="match status" value="1"/>
</dbReference>
<evidence type="ECO:0000256" key="17">
    <source>
        <dbReference type="ARBA" id="ARBA00069900"/>
    </source>
</evidence>
<gene>
    <name evidence="20" type="primary">SETD4</name>
</gene>
<reference evidence="20" key="1">
    <citation type="submission" date="2025-08" db="UniProtKB">
        <authorList>
            <consortium name="RefSeq"/>
        </authorList>
    </citation>
    <scope>IDENTIFICATION</scope>
</reference>
<dbReference type="Gene3D" id="3.90.1410.10">
    <property type="entry name" value="set domain protein methyltransferase, domain 1"/>
    <property type="match status" value="1"/>
</dbReference>
<comment type="catalytic activity">
    <reaction evidence="12">
        <text>N(6)-methyl-L-lysyl(20)-[histone H4] + S-adenosyl-L-methionine = N(6),N(6)-dimethyl-L-lysyl(20)-[histone H4] + S-adenosyl-L-homocysteine + H(+)</text>
        <dbReference type="Rhea" id="RHEA:60348"/>
        <dbReference type="Rhea" id="RHEA-COMP:15555"/>
        <dbReference type="Rhea" id="RHEA-COMP:15556"/>
        <dbReference type="ChEBI" id="CHEBI:15378"/>
        <dbReference type="ChEBI" id="CHEBI:57856"/>
        <dbReference type="ChEBI" id="CHEBI:59789"/>
        <dbReference type="ChEBI" id="CHEBI:61929"/>
        <dbReference type="ChEBI" id="CHEBI:61976"/>
    </reaction>
</comment>
<comment type="similarity">
    <text evidence="15">Belongs to the class V-like SAM-binding methyltransferase superfamily. SETD4 family.</text>
</comment>
<evidence type="ECO:0000256" key="2">
    <source>
        <dbReference type="ARBA" id="ARBA00004514"/>
    </source>
</evidence>
<evidence type="ECO:0000256" key="1">
    <source>
        <dbReference type="ARBA" id="ARBA00004123"/>
    </source>
</evidence>
<evidence type="ECO:0000259" key="18">
    <source>
        <dbReference type="PROSITE" id="PS50280"/>
    </source>
</evidence>
<dbReference type="InterPro" id="IPR044429">
    <property type="entry name" value="SETD4_SET"/>
</dbReference>
<dbReference type="PROSITE" id="PS50280">
    <property type="entry name" value="SET"/>
    <property type="match status" value="1"/>
</dbReference>
<dbReference type="InterPro" id="IPR015353">
    <property type="entry name" value="Rubisco_LSMT_subst-bd"/>
</dbReference>
<evidence type="ECO:0000256" key="11">
    <source>
        <dbReference type="ARBA" id="ARBA00048660"/>
    </source>
</evidence>
<evidence type="ECO:0000256" key="13">
    <source>
        <dbReference type="ARBA" id="ARBA00052451"/>
    </source>
</evidence>
<dbReference type="AlphaFoldDB" id="A0A6P7XYQ2"/>
<dbReference type="SUPFAM" id="SSF81822">
    <property type="entry name" value="RuBisCo LSMT C-terminal, substrate-binding domain"/>
    <property type="match status" value="1"/>
</dbReference>
<evidence type="ECO:0000256" key="15">
    <source>
        <dbReference type="ARBA" id="ARBA00061120"/>
    </source>
</evidence>
<keyword evidence="7" id="KW-0395">Inflammatory response</keyword>
<dbReference type="FunFam" id="3.90.1420.10:FF:000008">
    <property type="entry name" value="SET domain containing 4"/>
    <property type="match status" value="1"/>
</dbReference>
<evidence type="ECO:0000256" key="6">
    <source>
        <dbReference type="ARBA" id="ARBA00022691"/>
    </source>
</evidence>
<accession>A0A6P7XYQ2</accession>
<evidence type="ECO:0000313" key="20">
    <source>
        <dbReference type="RefSeq" id="XP_030058056.1"/>
    </source>
</evidence>
<evidence type="ECO:0000256" key="9">
    <source>
        <dbReference type="ARBA" id="ARBA00023620"/>
    </source>
</evidence>
<dbReference type="CDD" id="cd19177">
    <property type="entry name" value="SET_SETD4"/>
    <property type="match status" value="1"/>
</dbReference>
<evidence type="ECO:0000256" key="10">
    <source>
        <dbReference type="ARBA" id="ARBA00047583"/>
    </source>
</evidence>
<dbReference type="InterPro" id="IPR046341">
    <property type="entry name" value="SET_dom_sf"/>
</dbReference>
<dbReference type="SUPFAM" id="SSF82199">
    <property type="entry name" value="SET domain"/>
    <property type="match status" value="1"/>
</dbReference>
<proteinExistence type="inferred from homology"/>
<dbReference type="InterPro" id="IPR001214">
    <property type="entry name" value="SET_dom"/>
</dbReference>
<dbReference type="PANTHER" id="PTHR13271:SF151">
    <property type="entry name" value="SET DOMAIN-CONTAINING PROTEIN 4"/>
    <property type="match status" value="1"/>
</dbReference>
<dbReference type="InterPro" id="IPR016852">
    <property type="entry name" value="SET_MeTrfase"/>
</dbReference>
<dbReference type="Proteomes" id="UP000515156">
    <property type="component" value="Chromosome 4"/>
</dbReference>
<dbReference type="PANTHER" id="PTHR13271">
    <property type="entry name" value="UNCHARACTERIZED PUTATIVE METHYLTRANSFERASE"/>
    <property type="match status" value="1"/>
</dbReference>
<dbReference type="KEGG" id="muo:115469488"/>
<evidence type="ECO:0000256" key="14">
    <source>
        <dbReference type="ARBA" id="ARBA00052814"/>
    </source>
</evidence>
<dbReference type="CTD" id="54093"/>
<dbReference type="GO" id="GO:0140945">
    <property type="term" value="F:histone H3K4 monomethyltransferase activity"/>
    <property type="evidence" value="ECO:0007669"/>
    <property type="project" value="UniProtKB-EC"/>
</dbReference>
<protein>
    <recommendedName>
        <fullName evidence="17">SET domain-containing protein 4</fullName>
        <ecNumber evidence="9">2.1.1.364</ecNumber>
    </recommendedName>
</protein>
<comment type="catalytic activity">
    <reaction evidence="10">
        <text>N(6)-methyl-L-lysyl(4)-[histone H3] + S-adenosyl-L-methionine = N(6),N(6)-dimethyl-L-lysyl(4)-[histone H3] + S-adenosyl-L-homocysteine + H(+)</text>
        <dbReference type="Rhea" id="RHEA:60268"/>
        <dbReference type="Rhea" id="RHEA-COMP:15540"/>
        <dbReference type="Rhea" id="RHEA-COMP:15543"/>
        <dbReference type="ChEBI" id="CHEBI:15378"/>
        <dbReference type="ChEBI" id="CHEBI:57856"/>
        <dbReference type="ChEBI" id="CHEBI:59789"/>
        <dbReference type="ChEBI" id="CHEBI:61929"/>
        <dbReference type="ChEBI" id="CHEBI:61976"/>
    </reaction>
</comment>
<evidence type="ECO:0000256" key="3">
    <source>
        <dbReference type="ARBA" id="ARBA00022490"/>
    </source>
</evidence>
<dbReference type="InterPro" id="IPR036464">
    <property type="entry name" value="Rubisco_LSMT_subst-bd_sf"/>
</dbReference>
<sequence length="469" mass="53540">MEEVFSITGCHVSTGGILKMKKQRGRTGRHRRRKLGRRSALGAVNYSHEPEYIQIKKWLKERGFDDSNLKITHFTDTGRGLVTTKSIQAGDIIISLPEKCLLTTSTVLGSYLGKYITEWKPPVSPLLAICTFLIVEKYAGDLSIWKPYLDVLPQSYTCPVYWEPEVETLLPEPLRRKAQEQRTVAQELYQSSKLFFTSLQSLFSQSVDSVFTFEALRWAWCTVNTRTVYMKNSQSPCFSNKPDVYVLAPYLDLLNHSPVVQVKAAFNEKNRCYEIIAGSNCRKHEQVFICYGPHDNQRLLLEYGFVASRNPHSSVFVSTDVLLHHVSPTDKQIPKKLSLLKEHNFLENLTFGRDGPSWKLLTAVKLLCLGSGEFMCWKKVLLGETVSDINEQNSLALVRNLCYHLIEETHDALRKLSLLKSERMDLEQHLALVETLRREELQILQASTEIIMQNLHSEAISVAHIALHS</sequence>
<dbReference type="GO" id="GO:0006954">
    <property type="term" value="P:inflammatory response"/>
    <property type="evidence" value="ECO:0007669"/>
    <property type="project" value="UniProtKB-KW"/>
</dbReference>
<dbReference type="OrthoDB" id="341421at2759"/>
<dbReference type="GeneID" id="115469488"/>
<keyword evidence="8" id="KW-0539">Nucleus</keyword>
<dbReference type="Gene3D" id="3.90.1420.10">
    <property type="entry name" value="Rubisco LSMT, substrate-binding domain"/>
    <property type="match status" value="1"/>
</dbReference>
<keyword evidence="6" id="KW-0949">S-adenosyl-L-methionine</keyword>
<comment type="catalytic activity">
    <reaction evidence="14">
        <text>N(6),N(6)-dimethyl-L-lysyl(20)-[histone H4] + S-adenosyl-L-methionine = N(6),N(6),N(6)-trimethyl-L-lysyl(20)-[histone H4] + S-adenosyl-L-homocysteine + H(+)</text>
        <dbReference type="Rhea" id="RHEA:61992"/>
        <dbReference type="Rhea" id="RHEA-COMP:15556"/>
        <dbReference type="Rhea" id="RHEA-COMP:15998"/>
        <dbReference type="ChEBI" id="CHEBI:15378"/>
        <dbReference type="ChEBI" id="CHEBI:57856"/>
        <dbReference type="ChEBI" id="CHEBI:59789"/>
        <dbReference type="ChEBI" id="CHEBI:61961"/>
        <dbReference type="ChEBI" id="CHEBI:61976"/>
    </reaction>
</comment>
<name>A0A6P7XYQ2_9AMPH</name>